<proteinExistence type="predicted"/>
<comment type="subcellular location">
    <subcellularLocation>
        <location evidence="1">Mitochondrion</location>
    </subcellularLocation>
</comment>
<dbReference type="GO" id="GO:0008168">
    <property type="term" value="F:methyltransferase activity"/>
    <property type="evidence" value="ECO:0007669"/>
    <property type="project" value="UniProtKB-KW"/>
</dbReference>
<dbReference type="EMBL" id="JACGWL010000006">
    <property type="protein sequence ID" value="KAK4400267.1"/>
    <property type="molecule type" value="Genomic_DNA"/>
</dbReference>
<keyword evidence="6" id="KW-0496">Mitochondrion</keyword>
<evidence type="ECO:0000259" key="8">
    <source>
        <dbReference type="Pfam" id="PF04937"/>
    </source>
</evidence>
<evidence type="ECO:0000256" key="1">
    <source>
        <dbReference type="ARBA" id="ARBA00004173"/>
    </source>
</evidence>
<feature type="domain" description="DUF659" evidence="8">
    <location>
        <begin position="438"/>
        <end position="539"/>
    </location>
</feature>
<evidence type="ECO:0000256" key="6">
    <source>
        <dbReference type="ARBA" id="ARBA00023128"/>
    </source>
</evidence>
<evidence type="ECO:0000313" key="9">
    <source>
        <dbReference type="EMBL" id="KAK4400267.1"/>
    </source>
</evidence>
<dbReference type="AlphaFoldDB" id="A0AAE1WVB9"/>
<name>A0AAE1WVB9_9LAMI</name>
<keyword evidence="5" id="KW-0411">Iron-sulfur</keyword>
<evidence type="ECO:0000256" key="5">
    <source>
        <dbReference type="ARBA" id="ARBA00023014"/>
    </source>
</evidence>
<dbReference type="GO" id="GO:0032259">
    <property type="term" value="P:methylation"/>
    <property type="evidence" value="ECO:0007669"/>
    <property type="project" value="UniProtKB-KW"/>
</dbReference>
<dbReference type="SUPFAM" id="SSF53098">
    <property type="entry name" value="Ribonuclease H-like"/>
    <property type="match status" value="1"/>
</dbReference>
<evidence type="ECO:0000313" key="10">
    <source>
        <dbReference type="Proteomes" id="UP001289374"/>
    </source>
</evidence>
<sequence>MSSVISETLPKFTAEALKFAAKQSERCHIVPVRLRRAIKMYLREQEATHMRRKVLSLSQSFNGIKEVNLLLPSSTSKELVEDPLKAMERSQRWKVKTAYGDVGLTYQEDQTVAYVAARMPAVYSALYRVLNEVRRRVPDFTPAKYLILGQELVQHCGEPVCFIFWAMMEVWPGSLERINLVEPSQSMQRAGQSLVKDLRKLPLIQSYDSIQSLTKDINKSCRRHDMVIASYVLGEIPSLKDRITLSRQLWDLTDDILSMARKGARRSPRAIRGLWRVPGPFGLLPSARLCEGGMGGWAIGYTKEGLQDANILLVVSIIPNRVRNVQSTSGKLNEKILVMASVHLMSPLEACLNLLHKNATKRVKIIGPIDMFFMQDAYEVMKQRKKKDGGKLFDENRKKMREYAVQKFCWWMYDGIPFNTVRANNFGPGIEAFSQFGLDGWTDTRRRRLINFLVNNPKRSKFIEFVDGSSYAHTDEKMFELLDKFVQFVGEKDVIQVVTDSASTNVLAGSFRSKIPTLYWSPCAAYCIDLMFEDIPTLKKTYERGVMINAYMYNRSPLLDFIRDFTENREMVRPAKIRCATAFLTLKRFHVQKGNLRKSRYAREA</sequence>
<keyword evidence="10" id="KW-1185">Reference proteome</keyword>
<keyword evidence="3" id="KW-0809">Transit peptide</keyword>
<keyword evidence="4" id="KW-0408">Iron</keyword>
<dbReference type="PANTHER" id="PTHR21320:SF3">
    <property type="entry name" value="CYTOCHROME C OXIDASE ASSEMBLY PROTEIN COX11, MITOCHONDRIAL-RELATED"/>
    <property type="match status" value="1"/>
</dbReference>
<dbReference type="GO" id="GO:0005739">
    <property type="term" value="C:mitochondrion"/>
    <property type="evidence" value="ECO:0007669"/>
    <property type="project" value="UniProtKB-SubCell"/>
</dbReference>
<evidence type="ECO:0000256" key="2">
    <source>
        <dbReference type="ARBA" id="ARBA00022723"/>
    </source>
</evidence>
<accession>A0AAE1WVB9</accession>
<dbReference type="GO" id="GO:0046872">
    <property type="term" value="F:metal ion binding"/>
    <property type="evidence" value="ECO:0007669"/>
    <property type="project" value="UniProtKB-KW"/>
</dbReference>
<keyword evidence="2" id="KW-0479">Metal-binding</keyword>
<reference evidence="9" key="2">
    <citation type="journal article" date="2024" name="Plant">
        <title>Genomic evolution and insights into agronomic trait innovations of Sesamum species.</title>
        <authorList>
            <person name="Miao H."/>
            <person name="Wang L."/>
            <person name="Qu L."/>
            <person name="Liu H."/>
            <person name="Sun Y."/>
            <person name="Le M."/>
            <person name="Wang Q."/>
            <person name="Wei S."/>
            <person name="Zheng Y."/>
            <person name="Lin W."/>
            <person name="Duan Y."/>
            <person name="Cao H."/>
            <person name="Xiong S."/>
            <person name="Wang X."/>
            <person name="Wei L."/>
            <person name="Li C."/>
            <person name="Ma Q."/>
            <person name="Ju M."/>
            <person name="Zhao R."/>
            <person name="Li G."/>
            <person name="Mu C."/>
            <person name="Tian Q."/>
            <person name="Mei H."/>
            <person name="Zhang T."/>
            <person name="Gao T."/>
            <person name="Zhang H."/>
        </authorList>
    </citation>
    <scope>NUCLEOTIDE SEQUENCE</scope>
    <source>
        <strain evidence="9">K16</strain>
    </source>
</reference>
<dbReference type="InterPro" id="IPR007021">
    <property type="entry name" value="DUF659"/>
</dbReference>
<dbReference type="Pfam" id="PF09243">
    <property type="entry name" value="Rsm22"/>
    <property type="match status" value="1"/>
</dbReference>
<keyword evidence="9" id="KW-0489">Methyltransferase</keyword>
<comment type="caution">
    <text evidence="9">The sequence shown here is derived from an EMBL/GenBank/DDBJ whole genome shotgun (WGS) entry which is preliminary data.</text>
</comment>
<keyword evidence="9" id="KW-0808">Transferase</keyword>
<dbReference type="InterPro" id="IPR012337">
    <property type="entry name" value="RNaseH-like_sf"/>
</dbReference>
<dbReference type="Proteomes" id="UP001289374">
    <property type="component" value="Unassembled WGS sequence"/>
</dbReference>
<dbReference type="GO" id="GO:0051536">
    <property type="term" value="F:iron-sulfur cluster binding"/>
    <property type="evidence" value="ECO:0007669"/>
    <property type="project" value="UniProtKB-KW"/>
</dbReference>
<evidence type="ECO:0000256" key="7">
    <source>
        <dbReference type="ARBA" id="ARBA00045681"/>
    </source>
</evidence>
<dbReference type="InterPro" id="IPR015324">
    <property type="entry name" value="Ribosomal_Rsm22-like"/>
</dbReference>
<dbReference type="GO" id="GO:0006412">
    <property type="term" value="P:translation"/>
    <property type="evidence" value="ECO:0007669"/>
    <property type="project" value="InterPro"/>
</dbReference>
<organism evidence="9 10">
    <name type="scientific">Sesamum angolense</name>
    <dbReference type="NCBI Taxonomy" id="2727404"/>
    <lineage>
        <taxon>Eukaryota</taxon>
        <taxon>Viridiplantae</taxon>
        <taxon>Streptophyta</taxon>
        <taxon>Embryophyta</taxon>
        <taxon>Tracheophyta</taxon>
        <taxon>Spermatophyta</taxon>
        <taxon>Magnoliopsida</taxon>
        <taxon>eudicotyledons</taxon>
        <taxon>Gunneridae</taxon>
        <taxon>Pentapetalae</taxon>
        <taxon>asterids</taxon>
        <taxon>lamiids</taxon>
        <taxon>Lamiales</taxon>
        <taxon>Pedaliaceae</taxon>
        <taxon>Sesamum</taxon>
    </lineage>
</organism>
<dbReference type="PANTHER" id="PTHR21320">
    <property type="entry name" value="CYTOCHROME C OXIDASE ASSEMBLY PROTEIN COX11-RELATED"/>
    <property type="match status" value="1"/>
</dbReference>
<evidence type="ECO:0000256" key="4">
    <source>
        <dbReference type="ARBA" id="ARBA00023004"/>
    </source>
</evidence>
<dbReference type="Pfam" id="PF04937">
    <property type="entry name" value="DUF659"/>
    <property type="match status" value="1"/>
</dbReference>
<reference evidence="9" key="1">
    <citation type="submission" date="2020-06" db="EMBL/GenBank/DDBJ databases">
        <authorList>
            <person name="Li T."/>
            <person name="Hu X."/>
            <person name="Zhang T."/>
            <person name="Song X."/>
            <person name="Zhang H."/>
            <person name="Dai N."/>
            <person name="Sheng W."/>
            <person name="Hou X."/>
            <person name="Wei L."/>
        </authorList>
    </citation>
    <scope>NUCLEOTIDE SEQUENCE</scope>
    <source>
        <strain evidence="9">K16</strain>
        <tissue evidence="9">Leaf</tissue>
    </source>
</reference>
<comment type="function">
    <text evidence="7">Mitochondrial ribosome (mitoribosome) assembly factor. Binds at the interface of the head and body domains of the mitochondrial small ribosomal subunit (mt-SSU), occluding the mRNA channel and preventing compaction of the head domain towards the body. Probable inactive methyltransferase: retains the characteristic folding and ability to bind S-adenosyl-L-methionine, but it probably lost its methyltransferase activity.</text>
</comment>
<gene>
    <name evidence="9" type="ORF">Sango_1132800</name>
</gene>
<protein>
    <submittedName>
        <fullName evidence="9">Methyltransferase-like protein 17, mitochondrial</fullName>
    </submittedName>
</protein>
<evidence type="ECO:0000256" key="3">
    <source>
        <dbReference type="ARBA" id="ARBA00022946"/>
    </source>
</evidence>